<evidence type="ECO:0000313" key="1">
    <source>
        <dbReference type="EMBL" id="KIL65200.1"/>
    </source>
</evidence>
<proteinExistence type="predicted"/>
<dbReference type="AlphaFoldDB" id="A0A0C2SPN4"/>
<gene>
    <name evidence="1" type="ORF">M378DRAFT_546783</name>
</gene>
<dbReference type="Proteomes" id="UP000054549">
    <property type="component" value="Unassembled WGS sequence"/>
</dbReference>
<dbReference type="EMBL" id="KN818244">
    <property type="protein sequence ID" value="KIL65200.1"/>
    <property type="molecule type" value="Genomic_DNA"/>
</dbReference>
<accession>A0A0C2SPN4</accession>
<evidence type="ECO:0000313" key="2">
    <source>
        <dbReference type="Proteomes" id="UP000054549"/>
    </source>
</evidence>
<reference evidence="1 2" key="1">
    <citation type="submission" date="2014-04" db="EMBL/GenBank/DDBJ databases">
        <title>Evolutionary Origins and Diversification of the Mycorrhizal Mutualists.</title>
        <authorList>
            <consortium name="DOE Joint Genome Institute"/>
            <consortium name="Mycorrhizal Genomics Consortium"/>
            <person name="Kohler A."/>
            <person name="Kuo A."/>
            <person name="Nagy L.G."/>
            <person name="Floudas D."/>
            <person name="Copeland A."/>
            <person name="Barry K.W."/>
            <person name="Cichocki N."/>
            <person name="Veneault-Fourrey C."/>
            <person name="LaButti K."/>
            <person name="Lindquist E.A."/>
            <person name="Lipzen A."/>
            <person name="Lundell T."/>
            <person name="Morin E."/>
            <person name="Murat C."/>
            <person name="Riley R."/>
            <person name="Ohm R."/>
            <person name="Sun H."/>
            <person name="Tunlid A."/>
            <person name="Henrissat B."/>
            <person name="Grigoriev I.V."/>
            <person name="Hibbett D.S."/>
            <person name="Martin F."/>
        </authorList>
    </citation>
    <scope>NUCLEOTIDE SEQUENCE [LARGE SCALE GENOMIC DNA]</scope>
    <source>
        <strain evidence="1 2">Koide BX008</strain>
    </source>
</reference>
<keyword evidence="2" id="KW-1185">Reference proteome</keyword>
<dbReference type="InParanoid" id="A0A0C2SPN4"/>
<dbReference type="HOGENOM" id="CLU_2132908_0_0_1"/>
<name>A0A0C2SPN4_AMAMK</name>
<protein>
    <submittedName>
        <fullName evidence="1">Uncharacterized protein</fullName>
    </submittedName>
</protein>
<organism evidence="1 2">
    <name type="scientific">Amanita muscaria (strain Koide BX008)</name>
    <dbReference type="NCBI Taxonomy" id="946122"/>
    <lineage>
        <taxon>Eukaryota</taxon>
        <taxon>Fungi</taxon>
        <taxon>Dikarya</taxon>
        <taxon>Basidiomycota</taxon>
        <taxon>Agaricomycotina</taxon>
        <taxon>Agaricomycetes</taxon>
        <taxon>Agaricomycetidae</taxon>
        <taxon>Agaricales</taxon>
        <taxon>Pluteineae</taxon>
        <taxon>Amanitaceae</taxon>
        <taxon>Amanita</taxon>
    </lineage>
</organism>
<sequence>MKNISRRNVIQNLSFRLEPGPQIRIPDFDLVMEDVWQELDTICSIPQLASSKSFRGITLSMESTTRKCDAFSDLVQTKLPVTERASKLHIKTYPSVNFFTATRRARNRNVGRT</sequence>